<reference evidence="1" key="1">
    <citation type="journal article" date="2023" name="G3 (Bethesda)">
        <title>Whole genome assemblies of Zophobas morio and Tenebrio molitor.</title>
        <authorList>
            <person name="Kaur S."/>
            <person name="Stinson S.A."/>
            <person name="diCenzo G.C."/>
        </authorList>
    </citation>
    <scope>NUCLEOTIDE SEQUENCE</scope>
    <source>
        <strain evidence="1">QUZm001</strain>
    </source>
</reference>
<gene>
    <name evidence="1" type="ORF">Zmor_004448</name>
</gene>
<keyword evidence="2" id="KW-1185">Reference proteome</keyword>
<sequence>MQEKDWAGKNSHRTEGVSSWSQDGCATVEEFGLTLDYLEEHFCLEKQFEILEAVKDEYTTHPISMLQFSRCIVRTLNRNVSPLQLLGVLLKTSETENESLEQGTWFSAIQMEVLDFLESFVKQQGETDSLSPVWPASSVKYRGTTMCKQIRYEMGEFYFRQDRFDKALDNFRSCVEGCTFTATVSSSRIPSLRYQSELSCFNRSAGTKVEAYLLLPLRRKRLQAATALCSYIRACLSVTSVRSVVVSKQNVEGLPVVERVEHLRRADLTNSGSLGELLEILKDDIGEHYLTFSYRENLMDSFKDRHGYGFLYLNGAC</sequence>
<proteinExistence type="predicted"/>
<evidence type="ECO:0000313" key="2">
    <source>
        <dbReference type="Proteomes" id="UP001168821"/>
    </source>
</evidence>
<protein>
    <submittedName>
        <fullName evidence="1">Uncharacterized protein</fullName>
    </submittedName>
</protein>
<dbReference type="Proteomes" id="UP001168821">
    <property type="component" value="Unassembled WGS sequence"/>
</dbReference>
<comment type="caution">
    <text evidence="1">The sequence shown here is derived from an EMBL/GenBank/DDBJ whole genome shotgun (WGS) entry which is preliminary data.</text>
</comment>
<dbReference type="AlphaFoldDB" id="A0AA38HKB6"/>
<name>A0AA38HKB6_9CUCU</name>
<organism evidence="1 2">
    <name type="scientific">Zophobas morio</name>
    <dbReference type="NCBI Taxonomy" id="2755281"/>
    <lineage>
        <taxon>Eukaryota</taxon>
        <taxon>Metazoa</taxon>
        <taxon>Ecdysozoa</taxon>
        <taxon>Arthropoda</taxon>
        <taxon>Hexapoda</taxon>
        <taxon>Insecta</taxon>
        <taxon>Pterygota</taxon>
        <taxon>Neoptera</taxon>
        <taxon>Endopterygota</taxon>
        <taxon>Coleoptera</taxon>
        <taxon>Polyphaga</taxon>
        <taxon>Cucujiformia</taxon>
        <taxon>Tenebrionidae</taxon>
        <taxon>Zophobas</taxon>
    </lineage>
</organism>
<dbReference type="EMBL" id="JALNTZ010001824">
    <property type="protein sequence ID" value="KAJ3622618.1"/>
    <property type="molecule type" value="Genomic_DNA"/>
</dbReference>
<evidence type="ECO:0000313" key="1">
    <source>
        <dbReference type="EMBL" id="KAJ3622618.1"/>
    </source>
</evidence>
<accession>A0AA38HKB6</accession>